<keyword evidence="2" id="KW-1185">Reference proteome</keyword>
<accession>A0ABR2JLM1</accession>
<dbReference type="Proteomes" id="UP001470230">
    <property type="component" value="Unassembled WGS sequence"/>
</dbReference>
<dbReference type="EMBL" id="JAPFFF010000011">
    <property type="protein sequence ID" value="KAK8878493.1"/>
    <property type="molecule type" value="Genomic_DNA"/>
</dbReference>
<protein>
    <submittedName>
        <fullName evidence="1">Uncharacterized protein</fullName>
    </submittedName>
</protein>
<evidence type="ECO:0000313" key="2">
    <source>
        <dbReference type="Proteomes" id="UP001470230"/>
    </source>
</evidence>
<name>A0ABR2JLM1_9EUKA</name>
<gene>
    <name evidence="1" type="ORF">M9Y10_005268</name>
</gene>
<proteinExistence type="predicted"/>
<organism evidence="1 2">
    <name type="scientific">Tritrichomonas musculus</name>
    <dbReference type="NCBI Taxonomy" id="1915356"/>
    <lineage>
        <taxon>Eukaryota</taxon>
        <taxon>Metamonada</taxon>
        <taxon>Parabasalia</taxon>
        <taxon>Tritrichomonadida</taxon>
        <taxon>Tritrichomonadidae</taxon>
        <taxon>Tritrichomonas</taxon>
    </lineage>
</organism>
<reference evidence="1 2" key="1">
    <citation type="submission" date="2024-04" db="EMBL/GenBank/DDBJ databases">
        <title>Tritrichomonas musculus Genome.</title>
        <authorList>
            <person name="Alves-Ferreira E."/>
            <person name="Grigg M."/>
            <person name="Lorenzi H."/>
            <person name="Galac M."/>
        </authorList>
    </citation>
    <scope>NUCLEOTIDE SEQUENCE [LARGE SCALE GENOMIC DNA]</scope>
    <source>
        <strain evidence="1 2">EAF2021</strain>
    </source>
</reference>
<evidence type="ECO:0000313" key="1">
    <source>
        <dbReference type="EMBL" id="KAK8878493.1"/>
    </source>
</evidence>
<sequence length="78" mass="8686">MNIILGKSESNEKSFAINYHNLGALSLGHINSSSVFGYSYQTGFSLNDTTLKRGQFVVENVEENLLTVLRAREGETHH</sequence>
<comment type="caution">
    <text evidence="1">The sequence shown here is derived from an EMBL/GenBank/DDBJ whole genome shotgun (WGS) entry which is preliminary data.</text>
</comment>